<dbReference type="InterPro" id="IPR029058">
    <property type="entry name" value="AB_hydrolase_fold"/>
</dbReference>
<feature type="domain" description="NmrA-like" evidence="4">
    <location>
        <begin position="4"/>
        <end position="233"/>
    </location>
</feature>
<dbReference type="Proteomes" id="UP000431533">
    <property type="component" value="Unassembled WGS sequence"/>
</dbReference>
<sequence>MSEILVITCPSGKQCSRLIPLVYNNGKFKLRLAAHSQISASKLEAQYPDAEVVSTDLQSLPDCLKLLHGATAINAVLPSLHSREKEIGLNLVDAAVTESQREGNLFKHFVFSSVLCTQHRNLMQHDLKSYVEERLFLSPLDCWTILKPTNFMDAYPVAMLAGQENPVLEKWWKPEHKNSVIALRDLAEASAKVLHQRELHYLAEYQLCSTMPISELEIIKIIEKRIGKSIELKTPTFETGVSKLVRALFGGKETSAPAGARSILELASEGDSRPDIVHDTVERLILFYNRRGLKGSPNILRWVLGREPTTVEQWVDSVAPDYQSSNMTIDSEDLTLDLPRIMALHGGGTNSTIFRMQCRVLERALRPYFRFVYAEAPFPAQPGPDVTQVYSDYGPFKSWLRIRPEDPIQDAGDVAHKIGTSLVKAQFEDDRRGATGKWVGLIGFSQGAKLAASILYSQQMQRRERDIGMDNNNHNGTMSDYRFALLLAGRGPLVWLQQDPGSPIPQGLVDAAQPTTSTSNLWESDSDVEESAVEHLLRVPTIHVHGLNDPGLKLHRQLLHRYCDPSTSKLLEWDGVHRVAIKTKDVSMIVDQVLSVAREAGVAV</sequence>
<comment type="similarity">
    <text evidence="1">Belongs to the LovG family.</text>
</comment>
<evidence type="ECO:0000256" key="2">
    <source>
        <dbReference type="ARBA" id="ARBA00022801"/>
    </source>
</evidence>
<dbReference type="Gene3D" id="3.40.50.1820">
    <property type="entry name" value="alpha/beta hydrolase"/>
    <property type="match status" value="1"/>
</dbReference>
<evidence type="ECO:0000313" key="5">
    <source>
        <dbReference type="EMBL" id="TVY24942.1"/>
    </source>
</evidence>
<evidence type="ECO:0000259" key="4">
    <source>
        <dbReference type="Pfam" id="PF05368"/>
    </source>
</evidence>
<dbReference type="PANTHER" id="PTHR48070">
    <property type="entry name" value="ESTERASE OVCA2"/>
    <property type="match status" value="1"/>
</dbReference>
<dbReference type="EMBL" id="QGMH01000112">
    <property type="protein sequence ID" value="TVY24942.1"/>
    <property type="molecule type" value="Genomic_DNA"/>
</dbReference>
<dbReference type="PANTHER" id="PTHR48070:SF3">
    <property type="entry name" value="ESTERASE DBAE-RELATED"/>
    <property type="match status" value="1"/>
</dbReference>
<dbReference type="SUPFAM" id="SSF51735">
    <property type="entry name" value="NAD(P)-binding Rossmann-fold domains"/>
    <property type="match status" value="1"/>
</dbReference>
<protein>
    <submittedName>
        <fullName evidence="5">Putative esterase</fullName>
    </submittedName>
</protein>
<dbReference type="GeneID" id="41986437"/>
<organism evidence="5 6">
    <name type="scientific">Lachnellula hyalina</name>
    <dbReference type="NCBI Taxonomy" id="1316788"/>
    <lineage>
        <taxon>Eukaryota</taxon>
        <taxon>Fungi</taxon>
        <taxon>Dikarya</taxon>
        <taxon>Ascomycota</taxon>
        <taxon>Pezizomycotina</taxon>
        <taxon>Leotiomycetes</taxon>
        <taxon>Helotiales</taxon>
        <taxon>Lachnaceae</taxon>
        <taxon>Lachnellula</taxon>
    </lineage>
</organism>
<dbReference type="OrthoDB" id="414698at2759"/>
<proteinExistence type="inferred from homology"/>
<dbReference type="SUPFAM" id="SSF53474">
    <property type="entry name" value="alpha/beta-Hydrolases"/>
    <property type="match status" value="1"/>
</dbReference>
<accession>A0A8H8TWY1</accession>
<dbReference type="GO" id="GO:0005737">
    <property type="term" value="C:cytoplasm"/>
    <property type="evidence" value="ECO:0007669"/>
    <property type="project" value="TreeGrafter"/>
</dbReference>
<feature type="domain" description="Serine hydrolase" evidence="3">
    <location>
        <begin position="339"/>
        <end position="586"/>
    </location>
</feature>
<dbReference type="Pfam" id="PF03959">
    <property type="entry name" value="FSH1"/>
    <property type="match status" value="1"/>
</dbReference>
<keyword evidence="6" id="KW-1185">Reference proteome</keyword>
<reference evidence="5 6" key="1">
    <citation type="submission" date="2018-05" db="EMBL/GenBank/DDBJ databases">
        <title>Genome sequencing and assembly of the regulated plant pathogen Lachnellula willkommii and related sister species for the development of diagnostic species identification markers.</title>
        <authorList>
            <person name="Giroux E."/>
            <person name="Bilodeau G."/>
        </authorList>
    </citation>
    <scope>NUCLEOTIDE SEQUENCE [LARGE SCALE GENOMIC DNA]</scope>
    <source>
        <strain evidence="5 6">CBS 185.66</strain>
    </source>
</reference>
<evidence type="ECO:0000259" key="3">
    <source>
        <dbReference type="Pfam" id="PF03959"/>
    </source>
</evidence>
<dbReference type="InterPro" id="IPR050593">
    <property type="entry name" value="LovG"/>
</dbReference>
<evidence type="ECO:0000313" key="6">
    <source>
        <dbReference type="Proteomes" id="UP000431533"/>
    </source>
</evidence>
<name>A0A8H8TWY1_9HELO</name>
<dbReference type="GO" id="GO:0044550">
    <property type="term" value="P:secondary metabolite biosynthetic process"/>
    <property type="evidence" value="ECO:0007669"/>
    <property type="project" value="TreeGrafter"/>
</dbReference>
<dbReference type="InterPro" id="IPR036291">
    <property type="entry name" value="NAD(P)-bd_dom_sf"/>
</dbReference>
<dbReference type="InterPro" id="IPR008030">
    <property type="entry name" value="NmrA-like"/>
</dbReference>
<comment type="caution">
    <text evidence="5">The sequence shown here is derived from an EMBL/GenBank/DDBJ whole genome shotgun (WGS) entry which is preliminary data.</text>
</comment>
<dbReference type="GO" id="GO:0005634">
    <property type="term" value="C:nucleus"/>
    <property type="evidence" value="ECO:0007669"/>
    <property type="project" value="TreeGrafter"/>
</dbReference>
<gene>
    <name evidence="5" type="primary">azaC</name>
    <name evidence="5" type="ORF">LHYA1_G006239</name>
</gene>
<dbReference type="RefSeq" id="XP_031003730.1">
    <property type="nucleotide sequence ID" value="XM_031151179.1"/>
</dbReference>
<dbReference type="Pfam" id="PF05368">
    <property type="entry name" value="NmrA"/>
    <property type="match status" value="1"/>
</dbReference>
<dbReference type="InterPro" id="IPR005645">
    <property type="entry name" value="FSH-like_dom"/>
</dbReference>
<keyword evidence="2" id="KW-0378">Hydrolase</keyword>
<dbReference type="Gene3D" id="3.40.50.720">
    <property type="entry name" value="NAD(P)-binding Rossmann-like Domain"/>
    <property type="match status" value="1"/>
</dbReference>
<evidence type="ECO:0000256" key="1">
    <source>
        <dbReference type="ARBA" id="ARBA00005863"/>
    </source>
</evidence>
<dbReference type="AlphaFoldDB" id="A0A8H8TWY1"/>
<dbReference type="GO" id="GO:0016787">
    <property type="term" value="F:hydrolase activity"/>
    <property type="evidence" value="ECO:0007669"/>
    <property type="project" value="UniProtKB-KW"/>
</dbReference>